<organism evidence="2">
    <name type="scientific">Ishige okamurae</name>
    <dbReference type="NCBI Taxonomy" id="233772"/>
    <lineage>
        <taxon>Eukaryota</taxon>
        <taxon>Sar</taxon>
        <taxon>Stramenopiles</taxon>
        <taxon>Ochrophyta</taxon>
        <taxon>PX clade</taxon>
        <taxon>Phaeophyceae</taxon>
        <taxon>Ectocarpales</taxon>
        <taxon>Ishigeaceae</taxon>
        <taxon>Ishige</taxon>
    </lineage>
</organism>
<gene>
    <name evidence="2" type="primary">ycf66</name>
</gene>
<keyword evidence="2" id="KW-0150">Chloroplast</keyword>
<dbReference type="InterPro" id="IPR010004">
    <property type="entry name" value="Uncharacterised_Ycf66"/>
</dbReference>
<evidence type="ECO:0000313" key="2">
    <source>
        <dbReference type="EMBL" id="QVJ99601.1"/>
    </source>
</evidence>
<feature type="transmembrane region" description="Helical" evidence="1">
    <location>
        <begin position="6"/>
        <end position="26"/>
    </location>
</feature>
<proteinExistence type="predicted"/>
<keyword evidence="1" id="KW-0812">Transmembrane</keyword>
<protein>
    <recommendedName>
        <fullName evidence="3">Ycf66</fullName>
    </recommendedName>
</protein>
<evidence type="ECO:0008006" key="3">
    <source>
        <dbReference type="Google" id="ProtNLM"/>
    </source>
</evidence>
<feature type="transmembrane region" description="Helical" evidence="1">
    <location>
        <begin position="63"/>
        <end position="82"/>
    </location>
</feature>
<keyword evidence="1" id="KW-1133">Transmembrane helix</keyword>
<accession>A0A8E6D4V4</accession>
<keyword evidence="2" id="KW-0934">Plastid</keyword>
<geneLocation type="chloroplast" evidence="2"/>
<feature type="transmembrane region" description="Helical" evidence="1">
    <location>
        <begin position="38"/>
        <end position="57"/>
    </location>
</feature>
<dbReference type="GeneID" id="68216439"/>
<dbReference type="AlphaFoldDB" id="A0A8E6D4V4"/>
<dbReference type="EMBL" id="MW762687">
    <property type="protein sequence ID" value="QVJ99601.1"/>
    <property type="molecule type" value="Genomic_DNA"/>
</dbReference>
<dbReference type="RefSeq" id="YP_010185257.1">
    <property type="nucleotide sequence ID" value="NC_058314.1"/>
</dbReference>
<evidence type="ECO:0000256" key="1">
    <source>
        <dbReference type="SAM" id="Phobius"/>
    </source>
</evidence>
<keyword evidence="1" id="KW-0472">Membrane</keyword>
<dbReference type="Pfam" id="PF07444">
    <property type="entry name" value="Ycf66_N"/>
    <property type="match status" value="1"/>
</dbReference>
<name>A0A8E6D4V4_9PHAE</name>
<sequence length="111" mass="12782">MVNITFGANFILGLLVMTGVLILYFLRMIKPEVARDEDIFFTTLGLIYSCILIIHGWRLDPILLFSQVLLVSLCLAAGWENIRLRGLIAKKIKEKLKLPKIYEDKLKQFDI</sequence>
<reference evidence="2" key="1">
    <citation type="submission" date="2021-03" db="EMBL/GenBank/DDBJ databases">
        <title>The complete chloroplast genome of Ishige okamurae.</title>
        <authorList>
            <person name="Wang X."/>
        </authorList>
    </citation>
    <scope>NUCLEOTIDE SEQUENCE</scope>
</reference>